<organism evidence="8 9">
    <name type="scientific">Alistipes hominis</name>
    <dbReference type="NCBI Taxonomy" id="2763015"/>
    <lineage>
        <taxon>Bacteria</taxon>
        <taxon>Pseudomonadati</taxon>
        <taxon>Bacteroidota</taxon>
        <taxon>Bacteroidia</taxon>
        <taxon>Bacteroidales</taxon>
        <taxon>Rikenellaceae</taxon>
        <taxon>Alistipes</taxon>
    </lineage>
</organism>
<dbReference type="Pfam" id="PF03150">
    <property type="entry name" value="CCP_MauG"/>
    <property type="match status" value="1"/>
</dbReference>
<dbReference type="InterPro" id="IPR009056">
    <property type="entry name" value="Cyt_c-like_dom"/>
</dbReference>
<keyword evidence="4" id="KW-0560">Oxidoreductase</keyword>
<evidence type="ECO:0000313" key="8">
    <source>
        <dbReference type="EMBL" id="MBC5617016.1"/>
    </source>
</evidence>
<keyword evidence="3 6" id="KW-0479">Metal-binding</keyword>
<evidence type="ECO:0000313" key="9">
    <source>
        <dbReference type="Proteomes" id="UP000636891"/>
    </source>
</evidence>
<dbReference type="Pfam" id="PF14376">
    <property type="entry name" value="Haem_bd"/>
    <property type="match status" value="1"/>
</dbReference>
<name>A0ABR7CMX2_9BACT</name>
<feature type="domain" description="Cytochrome c" evidence="7">
    <location>
        <begin position="34"/>
        <end position="144"/>
    </location>
</feature>
<accession>A0ABR7CMX2</accession>
<dbReference type="InterPro" id="IPR025992">
    <property type="entry name" value="Haem-bd"/>
</dbReference>
<keyword evidence="5 6" id="KW-0408">Iron</keyword>
<keyword evidence="9" id="KW-1185">Reference proteome</keyword>
<dbReference type="PROSITE" id="PS51007">
    <property type="entry name" value="CYTC"/>
    <property type="match status" value="3"/>
</dbReference>
<dbReference type="GO" id="GO:0004601">
    <property type="term" value="F:peroxidase activity"/>
    <property type="evidence" value="ECO:0007669"/>
    <property type="project" value="UniProtKB-KW"/>
</dbReference>
<reference evidence="8 9" key="1">
    <citation type="submission" date="2020-08" db="EMBL/GenBank/DDBJ databases">
        <title>Genome public.</title>
        <authorList>
            <person name="Liu C."/>
            <person name="Sun Q."/>
        </authorList>
    </citation>
    <scope>NUCLEOTIDE SEQUENCE [LARGE SCALE GENOMIC DNA]</scope>
    <source>
        <strain evidence="8 9">New-7</strain>
    </source>
</reference>
<dbReference type="RefSeq" id="WP_186965886.1">
    <property type="nucleotide sequence ID" value="NZ_JACOOK010000004.1"/>
</dbReference>
<dbReference type="PANTHER" id="PTHR30600">
    <property type="entry name" value="CYTOCHROME C PEROXIDASE-RELATED"/>
    <property type="match status" value="1"/>
</dbReference>
<dbReference type="PANTHER" id="PTHR30600:SF7">
    <property type="entry name" value="CYTOCHROME C PEROXIDASE-RELATED"/>
    <property type="match status" value="1"/>
</dbReference>
<dbReference type="SUPFAM" id="SSF46626">
    <property type="entry name" value="Cytochrome c"/>
    <property type="match status" value="2"/>
</dbReference>
<comment type="caution">
    <text evidence="8">The sequence shown here is derived from an EMBL/GenBank/DDBJ whole genome shotgun (WGS) entry which is preliminary data.</text>
</comment>
<feature type="domain" description="Cytochrome c" evidence="7">
    <location>
        <begin position="174"/>
        <end position="276"/>
    </location>
</feature>
<proteinExistence type="predicted"/>
<dbReference type="InterPro" id="IPR036909">
    <property type="entry name" value="Cyt_c-like_dom_sf"/>
</dbReference>
<sequence>MKKSVKVILALAVIAIALTITYHAVNRIPAPELTAEMRVKAIFDDGGCLDCHSATPNLPFYASLPVAGDIVKKDVSEALKHTDLTEAYRALSDGRPVGEVTLSKIEKSVADGSMPMAKYYLVHWGSSLTDAKKEILLDWVKKHRAEHYPNNLSATVFANEPIQPIADSIPVDIRKVALGEMLYNDPRLSSDNTVSCASCHNLQTGGVDNKAYSEGVGKQLGGVNAPTVFNAVYNFVQFWDGRAADLAEQAGGPPLNPVEMASASWDEIIGKLKADKIFTNAFTAVYPEGYSGETITDAIAEYEKTLLTPDSRFDLYLKGDSTALSAEELHGYELFKENRCATCHVGPTLGGQSYELMGLYGDYFADRRTEMTEEDNGRHKQTKTDYDLHRFKVPGLRNVALTAPYYHDGTRQTLDEAVSDMAKYQVGKTLPESDVNDLTAFLETLTGKLNGLPLTDGNALN</sequence>
<dbReference type="Gene3D" id="1.10.760.10">
    <property type="entry name" value="Cytochrome c-like domain"/>
    <property type="match status" value="2"/>
</dbReference>
<dbReference type="SMART" id="SM01235">
    <property type="entry name" value="Haem_bd"/>
    <property type="match status" value="1"/>
</dbReference>
<protein>
    <submittedName>
        <fullName evidence="8">Cytochrome-c peroxidase</fullName>
    </submittedName>
</protein>
<evidence type="ECO:0000256" key="4">
    <source>
        <dbReference type="ARBA" id="ARBA00023002"/>
    </source>
</evidence>
<comment type="subcellular location">
    <subcellularLocation>
        <location evidence="1">Cell envelope</location>
    </subcellularLocation>
</comment>
<dbReference type="Proteomes" id="UP000636891">
    <property type="component" value="Unassembled WGS sequence"/>
</dbReference>
<dbReference type="EMBL" id="JACOOK010000004">
    <property type="protein sequence ID" value="MBC5617016.1"/>
    <property type="molecule type" value="Genomic_DNA"/>
</dbReference>
<feature type="domain" description="Cytochrome c" evidence="7">
    <location>
        <begin position="326"/>
        <end position="446"/>
    </location>
</feature>
<evidence type="ECO:0000256" key="1">
    <source>
        <dbReference type="ARBA" id="ARBA00004196"/>
    </source>
</evidence>
<evidence type="ECO:0000259" key="7">
    <source>
        <dbReference type="PROSITE" id="PS51007"/>
    </source>
</evidence>
<evidence type="ECO:0000256" key="3">
    <source>
        <dbReference type="ARBA" id="ARBA00022723"/>
    </source>
</evidence>
<dbReference type="InterPro" id="IPR004852">
    <property type="entry name" value="Di-haem_cyt_c_peroxidsae"/>
</dbReference>
<evidence type="ECO:0000256" key="2">
    <source>
        <dbReference type="ARBA" id="ARBA00022617"/>
    </source>
</evidence>
<gene>
    <name evidence="8" type="ORF">H8S08_08310</name>
</gene>
<dbReference type="InterPro" id="IPR051395">
    <property type="entry name" value="Cytochrome_c_Peroxidase/MauG"/>
</dbReference>
<keyword evidence="8" id="KW-0575">Peroxidase</keyword>
<keyword evidence="2 6" id="KW-0349">Heme</keyword>
<evidence type="ECO:0000256" key="5">
    <source>
        <dbReference type="ARBA" id="ARBA00023004"/>
    </source>
</evidence>
<evidence type="ECO:0000256" key="6">
    <source>
        <dbReference type="PROSITE-ProRule" id="PRU00433"/>
    </source>
</evidence>